<gene>
    <name evidence="2" type="ORF">JR064_22950</name>
</gene>
<evidence type="ECO:0000313" key="2">
    <source>
        <dbReference type="EMBL" id="MBN6105007.1"/>
    </source>
</evidence>
<proteinExistence type="predicted"/>
<name>A0ABS3B8S7_9XANT</name>
<evidence type="ECO:0000313" key="3">
    <source>
        <dbReference type="Proteomes" id="UP000695802"/>
    </source>
</evidence>
<dbReference type="EMBL" id="JAFIWB010000070">
    <property type="protein sequence ID" value="MBN6105007.1"/>
    <property type="molecule type" value="Genomic_DNA"/>
</dbReference>
<accession>A0ABS3B8S7</accession>
<keyword evidence="3" id="KW-1185">Reference proteome</keyword>
<dbReference type="Proteomes" id="UP000695802">
    <property type="component" value="Unassembled WGS sequence"/>
</dbReference>
<dbReference type="RefSeq" id="WP_206231250.1">
    <property type="nucleotide sequence ID" value="NZ_JAFIWB010000070.1"/>
</dbReference>
<protein>
    <submittedName>
        <fullName evidence="2">Uncharacterized protein</fullName>
    </submittedName>
</protein>
<comment type="caution">
    <text evidence="2">The sequence shown here is derived from an EMBL/GenBank/DDBJ whole genome shotgun (WGS) entry which is preliminary data.</text>
</comment>
<organism evidence="2 3">
    <name type="scientific">Xanthomonas bonasiae</name>
    <dbReference type="NCBI Taxonomy" id="2810351"/>
    <lineage>
        <taxon>Bacteria</taxon>
        <taxon>Pseudomonadati</taxon>
        <taxon>Pseudomonadota</taxon>
        <taxon>Gammaproteobacteria</taxon>
        <taxon>Lysobacterales</taxon>
        <taxon>Lysobacteraceae</taxon>
        <taxon>Xanthomonas</taxon>
    </lineage>
</organism>
<feature type="non-terminal residue" evidence="2">
    <location>
        <position position="96"/>
    </location>
</feature>
<feature type="region of interest" description="Disordered" evidence="1">
    <location>
        <begin position="1"/>
        <end position="20"/>
    </location>
</feature>
<evidence type="ECO:0000256" key="1">
    <source>
        <dbReference type="SAM" id="MobiDB-lite"/>
    </source>
</evidence>
<sequence length="96" mass="10345">MAERPAMDGRAGLSGCSPVAPWTATPMPEASARRAMAHVAPNARPRMAGPVVPAHVAPRQGWRHEPKVQRIAGLKEAMRLRTTGSRMAERPAMDGR</sequence>
<reference evidence="2 3" key="1">
    <citation type="submission" date="2021-02" db="EMBL/GenBank/DDBJ databases">
        <title>Taxonomically Unique Crown Gall-Associated Xanthomonas Stains Have Deficiency in Virulence Repertories.</title>
        <authorList>
            <person name="Mafakheri H."/>
            <person name="Taghavi S.M."/>
            <person name="Dimkic I."/>
            <person name="Nemanja K."/>
            <person name="Osdaghi E."/>
        </authorList>
    </citation>
    <scope>NUCLEOTIDE SEQUENCE [LARGE SCALE GENOMIC DNA]</scope>
    <source>
        <strain evidence="2 3">FX4</strain>
    </source>
</reference>